<dbReference type="EMBL" id="BART01000195">
    <property type="protein sequence ID" value="GAG67218.1"/>
    <property type="molecule type" value="Genomic_DNA"/>
</dbReference>
<dbReference type="NCBIfam" id="TIGR00100">
    <property type="entry name" value="hypA"/>
    <property type="match status" value="1"/>
</dbReference>
<dbReference type="GO" id="GO:0008270">
    <property type="term" value="F:zinc ion binding"/>
    <property type="evidence" value="ECO:0007669"/>
    <property type="project" value="TreeGrafter"/>
</dbReference>
<dbReference type="PANTHER" id="PTHR34535:SF3">
    <property type="entry name" value="HYDROGENASE MATURATION FACTOR HYPA"/>
    <property type="match status" value="1"/>
</dbReference>
<dbReference type="HAMAP" id="MF_00213">
    <property type="entry name" value="HypA_HybF"/>
    <property type="match status" value="1"/>
</dbReference>
<keyword evidence="1" id="KW-0533">Nickel</keyword>
<name>X1ARV4_9ZZZZ</name>
<reference evidence="5" key="1">
    <citation type="journal article" date="2014" name="Front. Microbiol.">
        <title>High frequency of phylogenetically diverse reductive dehalogenase-homologous genes in deep subseafloor sedimentary metagenomes.</title>
        <authorList>
            <person name="Kawai M."/>
            <person name="Futagami T."/>
            <person name="Toyoda A."/>
            <person name="Takaki Y."/>
            <person name="Nishi S."/>
            <person name="Hori S."/>
            <person name="Arai W."/>
            <person name="Tsubouchi T."/>
            <person name="Morono Y."/>
            <person name="Uchiyama I."/>
            <person name="Ito T."/>
            <person name="Fujiyama A."/>
            <person name="Inagaki F."/>
            <person name="Takami H."/>
        </authorList>
    </citation>
    <scope>NUCLEOTIDE SEQUENCE</scope>
    <source>
        <strain evidence="5">Expedition CK06-06</strain>
    </source>
</reference>
<dbReference type="PANTHER" id="PTHR34535">
    <property type="entry name" value="HYDROGENASE MATURATION FACTOR HYPA"/>
    <property type="match status" value="1"/>
</dbReference>
<gene>
    <name evidence="4" type="ORF">S01H4_01143</name>
    <name evidence="5" type="ORF">S01H4_02027</name>
</gene>
<dbReference type="AlphaFoldDB" id="X1ARV4"/>
<organism evidence="5">
    <name type="scientific">marine sediment metagenome</name>
    <dbReference type="NCBI Taxonomy" id="412755"/>
    <lineage>
        <taxon>unclassified sequences</taxon>
        <taxon>metagenomes</taxon>
        <taxon>ecological metagenomes</taxon>
    </lineage>
</organism>
<evidence type="ECO:0000256" key="1">
    <source>
        <dbReference type="ARBA" id="ARBA00022596"/>
    </source>
</evidence>
<dbReference type="Gene3D" id="3.30.2320.80">
    <property type="match status" value="1"/>
</dbReference>
<dbReference type="GO" id="GO:0051604">
    <property type="term" value="P:protein maturation"/>
    <property type="evidence" value="ECO:0007669"/>
    <property type="project" value="InterPro"/>
</dbReference>
<dbReference type="GO" id="GO:0016151">
    <property type="term" value="F:nickel cation binding"/>
    <property type="evidence" value="ECO:0007669"/>
    <property type="project" value="InterPro"/>
</dbReference>
<dbReference type="Pfam" id="PF01155">
    <property type="entry name" value="HypA"/>
    <property type="match status" value="1"/>
</dbReference>
<protein>
    <recommendedName>
        <fullName evidence="6">Hydrogenase maturation factor HypA</fullName>
    </recommendedName>
</protein>
<accession>X1ARV4</accession>
<evidence type="ECO:0000256" key="3">
    <source>
        <dbReference type="ARBA" id="ARBA00022833"/>
    </source>
</evidence>
<keyword evidence="3" id="KW-0862">Zinc</keyword>
<evidence type="ECO:0000256" key="2">
    <source>
        <dbReference type="ARBA" id="ARBA00022723"/>
    </source>
</evidence>
<evidence type="ECO:0008006" key="6">
    <source>
        <dbReference type="Google" id="ProtNLM"/>
    </source>
</evidence>
<sequence>MHELPVTQEMFSLIMKYAEENNAKKINSVSLKIGSLSTIIPENVKFYFEILSKNTIAERAELIFEKEKSKAYCINCKEDFEIEDLDLVCKKCGKENVFIRPDIGFIIKSITID</sequence>
<evidence type="ECO:0000313" key="5">
    <source>
        <dbReference type="EMBL" id="GAG72047.1"/>
    </source>
</evidence>
<keyword evidence="2" id="KW-0479">Metal-binding</keyword>
<proteinExistence type="inferred from homology"/>
<evidence type="ECO:0000313" key="4">
    <source>
        <dbReference type="EMBL" id="GAG67218.1"/>
    </source>
</evidence>
<dbReference type="EMBL" id="BART01000415">
    <property type="protein sequence ID" value="GAG72047.1"/>
    <property type="molecule type" value="Genomic_DNA"/>
</dbReference>
<dbReference type="InterPro" id="IPR000688">
    <property type="entry name" value="HypA/HybF"/>
</dbReference>
<dbReference type="PIRSF" id="PIRSF004761">
    <property type="entry name" value="Hydrgn_mat_HypA"/>
    <property type="match status" value="1"/>
</dbReference>
<comment type="caution">
    <text evidence="5">The sequence shown here is derived from an EMBL/GenBank/DDBJ whole genome shotgun (WGS) entry which is preliminary data.</text>
</comment>